<keyword evidence="2 4" id="KW-0378">Hydrolase</keyword>
<feature type="signal peptide" evidence="3">
    <location>
        <begin position="1"/>
        <end position="25"/>
    </location>
</feature>
<proteinExistence type="inferred from homology"/>
<comment type="caution">
    <text evidence="4">The sequence shown here is derived from an EMBL/GenBank/DDBJ whole genome shotgun (WGS) entry which is preliminary data.</text>
</comment>
<dbReference type="PANTHER" id="PTHR30023">
    <property type="entry name" value="D-ALANYL-D-ALANINE CARBOXYPEPTIDASE"/>
    <property type="match status" value="1"/>
</dbReference>
<sequence length="290" mass="30087">MKMMSRRAMIAGILAAGAMPRVLMADPRPRPRPEGGRPAPLAAASAPVLGVDELIAKANLGGAVSFLALDAATGAILASREADLPFAPASTLKSVTALYAQSVLGAEHRFATRVIRAGDLLILAGGGDPELDSDGLAELAKAAAEAEKAAGRPAPARFAVWGGALPQIAEISPGQAAHLTYNPTISGMILNFNRVHLGWRRGESGYALTLEARGRKHSPRAYTIAAGVADRAQPLFTYDGAGAKEAGPSPAARWARRGAAGCRSAAPNYTRAILSRRSAARKASFCPRPR</sequence>
<evidence type="ECO:0000256" key="2">
    <source>
        <dbReference type="ARBA" id="ARBA00022801"/>
    </source>
</evidence>
<evidence type="ECO:0000256" key="3">
    <source>
        <dbReference type="SAM" id="SignalP"/>
    </source>
</evidence>
<dbReference type="SUPFAM" id="SSF56601">
    <property type="entry name" value="beta-lactamase/transpeptidase-like"/>
    <property type="match status" value="1"/>
</dbReference>
<gene>
    <name evidence="4" type="ORF">QWZ10_03620</name>
</gene>
<dbReference type="PANTHER" id="PTHR30023:SF0">
    <property type="entry name" value="PENICILLIN-SENSITIVE CARBOXYPEPTIDASE A"/>
    <property type="match status" value="1"/>
</dbReference>
<comment type="similarity">
    <text evidence="1">Belongs to the peptidase S13 family.</text>
</comment>
<dbReference type="GO" id="GO:0009002">
    <property type="term" value="F:serine-type D-Ala-D-Ala carboxypeptidase activity"/>
    <property type="evidence" value="ECO:0007669"/>
    <property type="project" value="UniProtKB-EC"/>
</dbReference>
<organism evidence="4 5">
    <name type="scientific">Paracoccus cavernae</name>
    <dbReference type="NCBI Taxonomy" id="1571207"/>
    <lineage>
        <taxon>Bacteria</taxon>
        <taxon>Pseudomonadati</taxon>
        <taxon>Pseudomonadota</taxon>
        <taxon>Alphaproteobacteria</taxon>
        <taxon>Rhodobacterales</taxon>
        <taxon>Paracoccaceae</taxon>
        <taxon>Paracoccus</taxon>
    </lineage>
</organism>
<dbReference type="InterPro" id="IPR012338">
    <property type="entry name" value="Beta-lactam/transpept-like"/>
</dbReference>
<keyword evidence="4" id="KW-0121">Carboxypeptidase</keyword>
<dbReference type="Gene3D" id="3.40.710.10">
    <property type="entry name" value="DD-peptidase/beta-lactamase superfamily"/>
    <property type="match status" value="1"/>
</dbReference>
<accession>A0ABT8D3P1</accession>
<reference evidence="5" key="1">
    <citation type="journal article" date="2019" name="Int. J. Syst. Evol. Microbiol.">
        <title>The Global Catalogue of Microorganisms (GCM) 10K type strain sequencing project: providing services to taxonomists for standard genome sequencing and annotation.</title>
        <authorList>
            <consortium name="The Broad Institute Genomics Platform"/>
            <consortium name="The Broad Institute Genome Sequencing Center for Infectious Disease"/>
            <person name="Wu L."/>
            <person name="Ma J."/>
        </authorList>
    </citation>
    <scope>NUCLEOTIDE SEQUENCE [LARGE SCALE GENOMIC DNA]</scope>
    <source>
        <strain evidence="5">CECT 8482</strain>
    </source>
</reference>
<dbReference type="EC" id="3.4.16.4" evidence="4"/>
<evidence type="ECO:0000256" key="1">
    <source>
        <dbReference type="ARBA" id="ARBA00006096"/>
    </source>
</evidence>
<keyword evidence="3" id="KW-0732">Signal</keyword>
<dbReference type="EMBL" id="JAUFRC010000001">
    <property type="protein sequence ID" value="MDN3711135.1"/>
    <property type="molecule type" value="Genomic_DNA"/>
</dbReference>
<name>A0ABT8D3P1_9RHOB</name>
<dbReference type="InterPro" id="IPR000667">
    <property type="entry name" value="Peptidase_S13"/>
</dbReference>
<protein>
    <submittedName>
        <fullName evidence="4">D-alanyl-D-alanine carboxypeptidase</fullName>
        <ecNumber evidence="4">3.4.16.4</ecNumber>
    </submittedName>
</protein>
<evidence type="ECO:0000313" key="5">
    <source>
        <dbReference type="Proteomes" id="UP001243846"/>
    </source>
</evidence>
<dbReference type="Pfam" id="PF02113">
    <property type="entry name" value="Peptidase_S13"/>
    <property type="match status" value="1"/>
</dbReference>
<keyword evidence="5" id="KW-1185">Reference proteome</keyword>
<evidence type="ECO:0000313" key="4">
    <source>
        <dbReference type="EMBL" id="MDN3711135.1"/>
    </source>
</evidence>
<dbReference type="Proteomes" id="UP001243846">
    <property type="component" value="Unassembled WGS sequence"/>
</dbReference>
<keyword evidence="4" id="KW-0645">Protease</keyword>
<feature type="chain" id="PRO_5046037753" evidence="3">
    <location>
        <begin position="26"/>
        <end position="290"/>
    </location>
</feature>